<evidence type="ECO:0000256" key="2">
    <source>
        <dbReference type="ARBA" id="ARBA00004771"/>
    </source>
</evidence>
<dbReference type="OrthoDB" id="264532at2759"/>
<keyword evidence="12" id="KW-0443">Lipid metabolism</keyword>
<comment type="caution">
    <text evidence="16">The sequence shown here is derived from an EMBL/GenBank/DDBJ whole genome shotgun (WGS) entry which is preliminary data.</text>
</comment>
<evidence type="ECO:0000256" key="12">
    <source>
        <dbReference type="ARBA" id="ARBA00023098"/>
    </source>
</evidence>
<dbReference type="CDD" id="cd07987">
    <property type="entry name" value="LPLAT_MGAT-like"/>
    <property type="match status" value="1"/>
</dbReference>
<evidence type="ECO:0000256" key="10">
    <source>
        <dbReference type="ARBA" id="ARBA00022824"/>
    </source>
</evidence>
<dbReference type="InterPro" id="IPR007130">
    <property type="entry name" value="DAGAT"/>
</dbReference>
<sequence length="561" mass="64438">MVTYQTDSRGKRSTRKFFRYALRRRPCMGMIVISSIIIPILLFLCIFFFFWIRSSYLHNEIFRRDKARLKAQRDGISFHHCSYVETGTFNQSFCHLYCGSAAEAWRIHSLQQDKYVDSSCLDKYEHVSCHAGNHCLPTPESLVGCRGTNWAISENEDDGLDSISPFVQAVTDDVIRSATNSVVLANQLIAKCPQCTARSDYFKFKEGGACFRKIATIEEGWPALWQYYMGMKLESRWERRLQTGTVMKYMFIFLIMPFLSLAIVAYILLYTRFWWTMGFYFVWLYYDWNVGETGGRPSSWYRRLFIWKAMADYFPNEVILTSRIPKDRNYIFGWHPHGIITVSVFNNFCTNGTGLDEKMPGIQRFVASLSSQFYYPFRRELVTALGVIASSKEALSAVLSRKGGGNAVGLVIGGAEEAMESHPDVFALNLKNRKGFVKLALRNGASLVPTYTFGETAVFHQLNNKKGTPLRDYQSIFKKKVGVSPVLFYGAGMFKNTLGMLPFRRKMISIIGSPILVNKVEDPSQEQIDALHSEYIAKLTRLFDDHKHLYNVPKDKKLHIY</sequence>
<evidence type="ECO:0000256" key="14">
    <source>
        <dbReference type="ARBA" id="ARBA00023315"/>
    </source>
</evidence>
<evidence type="ECO:0000256" key="3">
    <source>
        <dbReference type="ARBA" id="ARBA00005189"/>
    </source>
</evidence>
<dbReference type="PANTHER" id="PTHR12317:SF0">
    <property type="entry name" value="ACYLTRANSFERASE"/>
    <property type="match status" value="1"/>
</dbReference>
<keyword evidence="9" id="KW-0319">Glycerol metabolism</keyword>
<comment type="similarity">
    <text evidence="4">Belongs to the diacylglycerol acyltransferase family.</text>
</comment>
<dbReference type="AlphaFoldDB" id="A0A7I8X565"/>
<evidence type="ECO:0000256" key="8">
    <source>
        <dbReference type="ARBA" id="ARBA00022692"/>
    </source>
</evidence>
<evidence type="ECO:0000313" key="16">
    <source>
        <dbReference type="EMBL" id="CAD5231463.1"/>
    </source>
</evidence>
<keyword evidence="8 15" id="KW-0812">Transmembrane</keyword>
<evidence type="ECO:0000256" key="6">
    <source>
        <dbReference type="ARBA" id="ARBA00022516"/>
    </source>
</evidence>
<reference evidence="16" key="1">
    <citation type="submission" date="2020-09" db="EMBL/GenBank/DDBJ databases">
        <authorList>
            <person name="Kikuchi T."/>
        </authorList>
    </citation>
    <scope>NUCLEOTIDE SEQUENCE</scope>
    <source>
        <strain evidence="16">Ka4C1</strain>
    </source>
</reference>
<feature type="transmembrane region" description="Helical" evidence="15">
    <location>
        <begin position="27"/>
        <end position="52"/>
    </location>
</feature>
<feature type="transmembrane region" description="Helical" evidence="15">
    <location>
        <begin position="249"/>
        <end position="269"/>
    </location>
</feature>
<keyword evidence="17" id="KW-1185">Reference proteome</keyword>
<dbReference type="Pfam" id="PF03982">
    <property type="entry name" value="DAGAT"/>
    <property type="match status" value="1"/>
</dbReference>
<evidence type="ECO:0000256" key="9">
    <source>
        <dbReference type="ARBA" id="ARBA00022798"/>
    </source>
</evidence>
<evidence type="ECO:0000313" key="17">
    <source>
        <dbReference type="Proteomes" id="UP000659654"/>
    </source>
</evidence>
<gene>
    <name evidence="16" type="ORF">BXYJ_LOCUS11559</name>
</gene>
<dbReference type="GO" id="GO:0006071">
    <property type="term" value="P:glycerol metabolic process"/>
    <property type="evidence" value="ECO:0007669"/>
    <property type="project" value="UniProtKB-KW"/>
</dbReference>
<name>A0A7I8X565_BURXY</name>
<comment type="subcellular location">
    <subcellularLocation>
        <location evidence="1">Endoplasmic reticulum membrane</location>
        <topology evidence="1">Multi-pass membrane protein</topology>
    </subcellularLocation>
</comment>
<evidence type="ECO:0000256" key="7">
    <source>
        <dbReference type="ARBA" id="ARBA00022679"/>
    </source>
</evidence>
<keyword evidence="14" id="KW-0012">Acyltransferase</keyword>
<comment type="pathway">
    <text evidence="3">Lipid metabolism.</text>
</comment>
<dbReference type="GO" id="GO:0005789">
    <property type="term" value="C:endoplasmic reticulum membrane"/>
    <property type="evidence" value="ECO:0007669"/>
    <property type="project" value="UniProtKB-SubCell"/>
</dbReference>
<evidence type="ECO:0000256" key="13">
    <source>
        <dbReference type="ARBA" id="ARBA00023136"/>
    </source>
</evidence>
<keyword evidence="13 15" id="KW-0472">Membrane</keyword>
<evidence type="ECO:0000256" key="1">
    <source>
        <dbReference type="ARBA" id="ARBA00004477"/>
    </source>
</evidence>
<evidence type="ECO:0000256" key="15">
    <source>
        <dbReference type="SAM" id="Phobius"/>
    </source>
</evidence>
<dbReference type="Proteomes" id="UP000659654">
    <property type="component" value="Unassembled WGS sequence"/>
</dbReference>
<keyword evidence="7" id="KW-0808">Transferase</keyword>
<dbReference type="EMBL" id="CAJFCV020000005">
    <property type="protein sequence ID" value="CAG9122648.1"/>
    <property type="molecule type" value="Genomic_DNA"/>
</dbReference>
<dbReference type="Proteomes" id="UP000582659">
    <property type="component" value="Unassembled WGS sequence"/>
</dbReference>
<dbReference type="PANTHER" id="PTHR12317">
    <property type="entry name" value="DIACYLGLYCEROL O-ACYLTRANSFERASE"/>
    <property type="match status" value="1"/>
</dbReference>
<evidence type="ECO:0000256" key="5">
    <source>
        <dbReference type="ARBA" id="ARBA00013244"/>
    </source>
</evidence>
<keyword evidence="11 15" id="KW-1133">Transmembrane helix</keyword>
<protein>
    <recommendedName>
        <fullName evidence="5">diacylglycerol O-acyltransferase</fullName>
        <ecNumber evidence="5">2.3.1.20</ecNumber>
    </recommendedName>
</protein>
<proteinExistence type="inferred from homology"/>
<keyword evidence="6" id="KW-0444">Lipid biosynthesis</keyword>
<dbReference type="EMBL" id="CAJFDI010000005">
    <property type="protein sequence ID" value="CAD5231463.1"/>
    <property type="molecule type" value="Genomic_DNA"/>
</dbReference>
<dbReference type="EC" id="2.3.1.20" evidence="5"/>
<organism evidence="16 17">
    <name type="scientific">Bursaphelenchus xylophilus</name>
    <name type="common">Pinewood nematode worm</name>
    <name type="synonym">Aphelenchoides xylophilus</name>
    <dbReference type="NCBI Taxonomy" id="6326"/>
    <lineage>
        <taxon>Eukaryota</taxon>
        <taxon>Metazoa</taxon>
        <taxon>Ecdysozoa</taxon>
        <taxon>Nematoda</taxon>
        <taxon>Chromadorea</taxon>
        <taxon>Rhabditida</taxon>
        <taxon>Tylenchina</taxon>
        <taxon>Tylenchomorpha</taxon>
        <taxon>Aphelenchoidea</taxon>
        <taxon>Aphelenchoididae</taxon>
        <taxon>Bursaphelenchus</taxon>
    </lineage>
</organism>
<evidence type="ECO:0000256" key="11">
    <source>
        <dbReference type="ARBA" id="ARBA00022989"/>
    </source>
</evidence>
<keyword evidence="10" id="KW-0256">Endoplasmic reticulum</keyword>
<dbReference type="GO" id="GO:0004144">
    <property type="term" value="F:diacylglycerol O-acyltransferase activity"/>
    <property type="evidence" value="ECO:0007669"/>
    <property type="project" value="UniProtKB-EC"/>
</dbReference>
<dbReference type="GO" id="GO:0019432">
    <property type="term" value="P:triglyceride biosynthetic process"/>
    <property type="evidence" value="ECO:0007669"/>
    <property type="project" value="TreeGrafter"/>
</dbReference>
<evidence type="ECO:0000256" key="4">
    <source>
        <dbReference type="ARBA" id="ARBA00005420"/>
    </source>
</evidence>
<comment type="pathway">
    <text evidence="2">Glycerolipid metabolism; triacylglycerol biosynthesis.</text>
</comment>
<accession>A0A7I8X565</accession>